<dbReference type="InterPro" id="IPR050428">
    <property type="entry name" value="TCS_sensor_his_kinase"/>
</dbReference>
<evidence type="ECO:0000256" key="4">
    <source>
        <dbReference type="ARBA" id="ARBA00022553"/>
    </source>
</evidence>
<dbReference type="InterPro" id="IPR004358">
    <property type="entry name" value="Sig_transdc_His_kin-like_C"/>
</dbReference>
<keyword evidence="7" id="KW-0418">Kinase</keyword>
<gene>
    <name evidence="12" type="ORF">NM04_09605</name>
</gene>
<dbReference type="InterPro" id="IPR003594">
    <property type="entry name" value="HATPase_dom"/>
</dbReference>
<dbReference type="InterPro" id="IPR003661">
    <property type="entry name" value="HisK_dim/P_dom"/>
</dbReference>
<dbReference type="PANTHER" id="PTHR45436">
    <property type="entry name" value="SENSOR HISTIDINE KINASE YKOH"/>
    <property type="match status" value="1"/>
</dbReference>
<feature type="transmembrane region" description="Helical" evidence="10">
    <location>
        <begin position="162"/>
        <end position="185"/>
    </location>
</feature>
<evidence type="ECO:0000256" key="3">
    <source>
        <dbReference type="ARBA" id="ARBA00012438"/>
    </source>
</evidence>
<comment type="caution">
    <text evidence="12">The sequence shown here is derived from an EMBL/GenBank/DDBJ whole genome shotgun (WGS) entry which is preliminary data.</text>
</comment>
<keyword evidence="8 10" id="KW-1133">Transmembrane helix</keyword>
<keyword evidence="9 10" id="KW-0472">Membrane</keyword>
<organism evidence="12 13">
    <name type="scientific">Massilia aurea</name>
    <dbReference type="NCBI Taxonomy" id="373040"/>
    <lineage>
        <taxon>Bacteria</taxon>
        <taxon>Pseudomonadati</taxon>
        <taxon>Pseudomonadota</taxon>
        <taxon>Betaproteobacteria</taxon>
        <taxon>Burkholderiales</taxon>
        <taxon>Oxalobacteraceae</taxon>
        <taxon>Telluria group</taxon>
        <taxon>Massilia</taxon>
    </lineage>
</organism>
<dbReference type="GO" id="GO:0000155">
    <property type="term" value="F:phosphorelay sensor kinase activity"/>
    <property type="evidence" value="ECO:0007669"/>
    <property type="project" value="InterPro"/>
</dbReference>
<evidence type="ECO:0000256" key="7">
    <source>
        <dbReference type="ARBA" id="ARBA00022777"/>
    </source>
</evidence>
<dbReference type="CDD" id="cd00082">
    <property type="entry name" value="HisKA"/>
    <property type="match status" value="1"/>
</dbReference>
<dbReference type="Gene3D" id="3.30.565.10">
    <property type="entry name" value="Histidine kinase-like ATPase, C-terminal domain"/>
    <property type="match status" value="1"/>
</dbReference>
<keyword evidence="13" id="KW-1185">Reference proteome</keyword>
<dbReference type="InterPro" id="IPR036097">
    <property type="entry name" value="HisK_dim/P_sf"/>
</dbReference>
<protein>
    <recommendedName>
        <fullName evidence="3">histidine kinase</fullName>
        <ecNumber evidence="3">2.7.13.3</ecNumber>
    </recommendedName>
</protein>
<dbReference type="InterPro" id="IPR005467">
    <property type="entry name" value="His_kinase_dom"/>
</dbReference>
<dbReference type="Pfam" id="PF08521">
    <property type="entry name" value="2CSK_N"/>
    <property type="match status" value="1"/>
</dbReference>
<dbReference type="EC" id="2.7.13.3" evidence="3"/>
<feature type="domain" description="Histidine kinase" evidence="11">
    <location>
        <begin position="246"/>
        <end position="464"/>
    </location>
</feature>
<keyword evidence="6 10" id="KW-0812">Transmembrane</keyword>
<accession>A0A422QLW0</accession>
<evidence type="ECO:0000256" key="2">
    <source>
        <dbReference type="ARBA" id="ARBA00004370"/>
    </source>
</evidence>
<comment type="subcellular location">
    <subcellularLocation>
        <location evidence="2">Membrane</location>
    </subcellularLocation>
</comment>
<dbReference type="RefSeq" id="WP_123069320.1">
    <property type="nucleotide sequence ID" value="NZ_JSAB01000078.1"/>
</dbReference>
<dbReference type="PRINTS" id="PR00344">
    <property type="entry name" value="BCTRLSENSOR"/>
</dbReference>
<dbReference type="EMBL" id="JSAB01000078">
    <property type="protein sequence ID" value="RNF30990.1"/>
    <property type="molecule type" value="Genomic_DNA"/>
</dbReference>
<dbReference type="Pfam" id="PF02518">
    <property type="entry name" value="HATPase_c"/>
    <property type="match status" value="1"/>
</dbReference>
<keyword evidence="4" id="KW-0597">Phosphoprotein</keyword>
<comment type="catalytic activity">
    <reaction evidence="1">
        <text>ATP + protein L-histidine = ADP + protein N-phospho-L-histidine.</text>
        <dbReference type="EC" id="2.7.13.3"/>
    </reaction>
</comment>
<evidence type="ECO:0000313" key="13">
    <source>
        <dbReference type="Proteomes" id="UP000283254"/>
    </source>
</evidence>
<dbReference type="SUPFAM" id="SSF47384">
    <property type="entry name" value="Homodimeric domain of signal transducing histidine kinase"/>
    <property type="match status" value="1"/>
</dbReference>
<evidence type="ECO:0000256" key="1">
    <source>
        <dbReference type="ARBA" id="ARBA00000085"/>
    </source>
</evidence>
<dbReference type="PROSITE" id="PS50109">
    <property type="entry name" value="HIS_KIN"/>
    <property type="match status" value="1"/>
</dbReference>
<dbReference type="InterPro" id="IPR013727">
    <property type="entry name" value="2CSK_N"/>
</dbReference>
<dbReference type="Pfam" id="PF00512">
    <property type="entry name" value="HisKA"/>
    <property type="match status" value="1"/>
</dbReference>
<dbReference type="OrthoDB" id="8583694at2"/>
<evidence type="ECO:0000256" key="8">
    <source>
        <dbReference type="ARBA" id="ARBA00022989"/>
    </source>
</evidence>
<dbReference type="SUPFAM" id="SSF55874">
    <property type="entry name" value="ATPase domain of HSP90 chaperone/DNA topoisomerase II/histidine kinase"/>
    <property type="match status" value="1"/>
</dbReference>
<dbReference type="GO" id="GO:0005886">
    <property type="term" value="C:plasma membrane"/>
    <property type="evidence" value="ECO:0007669"/>
    <property type="project" value="TreeGrafter"/>
</dbReference>
<dbReference type="Proteomes" id="UP000283254">
    <property type="component" value="Unassembled WGS sequence"/>
</dbReference>
<evidence type="ECO:0000259" key="11">
    <source>
        <dbReference type="PROSITE" id="PS50109"/>
    </source>
</evidence>
<dbReference type="PANTHER" id="PTHR45436:SF1">
    <property type="entry name" value="SENSOR PROTEIN QSEC"/>
    <property type="match status" value="1"/>
</dbReference>
<reference evidence="12" key="1">
    <citation type="submission" date="2014-10" db="EMBL/GenBank/DDBJ databases">
        <title>Massilia sp. genome.</title>
        <authorList>
            <person name="Xu B."/>
            <person name="Dai L."/>
            <person name="Huang Z."/>
        </authorList>
    </citation>
    <scope>NUCLEOTIDE SEQUENCE [LARGE SCALE GENOMIC DNA]</scope>
    <source>
        <strain evidence="12">CFS-1</strain>
    </source>
</reference>
<evidence type="ECO:0000256" key="10">
    <source>
        <dbReference type="SAM" id="Phobius"/>
    </source>
</evidence>
<sequence>MPASPTSLGRRLMLWLLAPLLLLSVVWAWGVYAVILHFTNIAYDRALEDSAQTLAGQVSVRQDGVHVDLPQAARAMLEFDQVDTIHYSVSDRLGARLAGNAHIPEAAQRDTCIAHTCFYDAAMDGKPVRVAEYTLSIYSPASPLKVRVAETVRKREMLAREVLRFVLLPQALFVACIGILIWYGIKRGMAPLRRIRDAIAQRTHDDLRHIEIADMPAELQEHTAVINDLMSRLGREIDAKKRFIADATHQLRTPITVLRTQAELALRLREHGELRAAVSGFDAATARLVRLANQLLSLSLAEARALGPRDFESFDVAALAEDAIAELVPLALEKELDIAVEGCAAPLAIVGHPQFVREMMANLIDNAIRYTPAGGAIRIAMAGVGEGTHARILFSVADNGPGIPRAERDKVLQPFYRGLGMPGGGSGLGLTIASEIAAMHGGEVRIEDGAGQGTTVVASLPAVPPALGA</sequence>
<proteinExistence type="predicted"/>
<dbReference type="InterPro" id="IPR036890">
    <property type="entry name" value="HATPase_C_sf"/>
</dbReference>
<evidence type="ECO:0000256" key="6">
    <source>
        <dbReference type="ARBA" id="ARBA00022692"/>
    </source>
</evidence>
<name>A0A422QLW0_9BURK</name>
<dbReference type="Gene3D" id="1.10.287.130">
    <property type="match status" value="1"/>
</dbReference>
<evidence type="ECO:0000313" key="12">
    <source>
        <dbReference type="EMBL" id="RNF30990.1"/>
    </source>
</evidence>
<dbReference type="CDD" id="cd00075">
    <property type="entry name" value="HATPase"/>
    <property type="match status" value="1"/>
</dbReference>
<dbReference type="SMART" id="SM00387">
    <property type="entry name" value="HATPase_c"/>
    <property type="match status" value="1"/>
</dbReference>
<dbReference type="AlphaFoldDB" id="A0A422QLW0"/>
<keyword evidence="5" id="KW-0808">Transferase</keyword>
<feature type="transmembrane region" description="Helical" evidence="10">
    <location>
        <begin position="12"/>
        <end position="35"/>
    </location>
</feature>
<evidence type="ECO:0000256" key="9">
    <source>
        <dbReference type="ARBA" id="ARBA00023136"/>
    </source>
</evidence>
<dbReference type="SMART" id="SM00388">
    <property type="entry name" value="HisKA"/>
    <property type="match status" value="1"/>
</dbReference>
<evidence type="ECO:0000256" key="5">
    <source>
        <dbReference type="ARBA" id="ARBA00022679"/>
    </source>
</evidence>